<keyword evidence="2" id="KW-1185">Reference proteome</keyword>
<organism evidence="1 2">
    <name type="scientific">Rhizophagus clarus</name>
    <dbReference type="NCBI Taxonomy" id="94130"/>
    <lineage>
        <taxon>Eukaryota</taxon>
        <taxon>Fungi</taxon>
        <taxon>Fungi incertae sedis</taxon>
        <taxon>Mucoromycota</taxon>
        <taxon>Glomeromycotina</taxon>
        <taxon>Glomeromycetes</taxon>
        <taxon>Glomerales</taxon>
        <taxon>Glomeraceae</taxon>
        <taxon>Rhizophagus</taxon>
    </lineage>
</organism>
<comment type="caution">
    <text evidence="1">The sequence shown here is derived from an EMBL/GenBank/DDBJ whole genome shotgun (WGS) entry which is preliminary data.</text>
</comment>
<accession>A0A2Z6QFM6</accession>
<reference evidence="1 2" key="1">
    <citation type="submission" date="2017-11" db="EMBL/GenBank/DDBJ databases">
        <title>The genome of Rhizophagus clarus HR1 reveals common genetic basis of auxotrophy among arbuscular mycorrhizal fungi.</title>
        <authorList>
            <person name="Kobayashi Y."/>
        </authorList>
    </citation>
    <scope>NUCLEOTIDE SEQUENCE [LARGE SCALE GENOMIC DNA]</scope>
    <source>
        <strain evidence="1 2">HR1</strain>
    </source>
</reference>
<evidence type="ECO:0000313" key="2">
    <source>
        <dbReference type="Proteomes" id="UP000247702"/>
    </source>
</evidence>
<proteinExistence type="predicted"/>
<gene>
    <name evidence="1" type="ORF">RclHR1_01490016</name>
</gene>
<evidence type="ECO:0000313" key="1">
    <source>
        <dbReference type="EMBL" id="GBB88335.1"/>
    </source>
</evidence>
<dbReference type="AlphaFoldDB" id="A0A2Z6QFM6"/>
<sequence length="67" mass="7981">MPRKCTDLKPIPFRVASNLVKNSLQNSVLIKASVYIKLQSSKESFDQYLLLIHLFFDFLFYNHLRYQ</sequence>
<dbReference type="Proteomes" id="UP000247702">
    <property type="component" value="Unassembled WGS sequence"/>
</dbReference>
<protein>
    <submittedName>
        <fullName evidence="1">Uncharacterized protein</fullName>
    </submittedName>
</protein>
<dbReference type="EMBL" id="BEXD01000546">
    <property type="protein sequence ID" value="GBB88335.1"/>
    <property type="molecule type" value="Genomic_DNA"/>
</dbReference>
<name>A0A2Z6QFM6_9GLOM</name>